<gene>
    <name evidence="11" type="primary">pabC</name>
    <name evidence="11" type="ORF">NC595_18085</name>
</gene>
<reference evidence="11 12" key="1">
    <citation type="submission" date="2022-06" db="EMBL/GenBank/DDBJ databases">
        <title>Dyella sp. Sa strain:Sa Genome sequencing.</title>
        <authorList>
            <person name="Park S."/>
        </authorList>
    </citation>
    <scope>NUCLEOTIDE SEQUENCE [LARGE SCALE GENOMIC DNA]</scope>
    <source>
        <strain evidence="11 12">Sa</strain>
    </source>
</reference>
<dbReference type="EMBL" id="JAMZEK010000004">
    <property type="protein sequence ID" value="MCP1375962.1"/>
    <property type="molecule type" value="Genomic_DNA"/>
</dbReference>
<dbReference type="InterPro" id="IPR050571">
    <property type="entry name" value="Class-IV_PLP-Dep_Aminotrnsfr"/>
</dbReference>
<keyword evidence="5" id="KW-0289">Folate biosynthesis</keyword>
<dbReference type="PANTHER" id="PTHR42743:SF2">
    <property type="entry name" value="AMINODEOXYCHORISMATE LYASE"/>
    <property type="match status" value="1"/>
</dbReference>
<evidence type="ECO:0000256" key="9">
    <source>
        <dbReference type="ARBA" id="ARBA00049529"/>
    </source>
</evidence>
<evidence type="ECO:0000256" key="10">
    <source>
        <dbReference type="NCBIfam" id="TIGR03461"/>
    </source>
</evidence>
<evidence type="ECO:0000256" key="6">
    <source>
        <dbReference type="ARBA" id="ARBA00023239"/>
    </source>
</evidence>
<dbReference type="Pfam" id="PF01063">
    <property type="entry name" value="Aminotran_4"/>
    <property type="match status" value="1"/>
</dbReference>
<evidence type="ECO:0000256" key="5">
    <source>
        <dbReference type="ARBA" id="ARBA00022909"/>
    </source>
</evidence>
<evidence type="ECO:0000256" key="3">
    <source>
        <dbReference type="ARBA" id="ARBA00011738"/>
    </source>
</evidence>
<comment type="pathway">
    <text evidence="7">Cofactor biosynthesis; tetrahydrofolate biosynthesis; 4-aminobenzoate from chorismate: step 2/2.</text>
</comment>
<dbReference type="Gene3D" id="3.20.10.10">
    <property type="entry name" value="D-amino Acid Aminotransferase, subunit A, domain 2"/>
    <property type="match status" value="1"/>
</dbReference>
<dbReference type="SUPFAM" id="SSF56752">
    <property type="entry name" value="D-aminoacid aminotransferase-like PLP-dependent enzymes"/>
    <property type="match status" value="1"/>
</dbReference>
<name>A0ABT1FIE8_9GAMM</name>
<comment type="cofactor">
    <cofactor evidence="1">
        <name>pyridoxal 5'-phosphate</name>
        <dbReference type="ChEBI" id="CHEBI:597326"/>
    </cofactor>
</comment>
<comment type="caution">
    <text evidence="11">The sequence shown here is derived from an EMBL/GenBank/DDBJ whole genome shotgun (WGS) entry which is preliminary data.</text>
</comment>
<evidence type="ECO:0000256" key="7">
    <source>
        <dbReference type="ARBA" id="ARBA00035633"/>
    </source>
</evidence>
<accession>A0ABT1FIE8</accession>
<comment type="catalytic activity">
    <reaction evidence="9">
        <text>4-amino-4-deoxychorismate = 4-aminobenzoate + pyruvate + H(+)</text>
        <dbReference type="Rhea" id="RHEA:16201"/>
        <dbReference type="ChEBI" id="CHEBI:15361"/>
        <dbReference type="ChEBI" id="CHEBI:15378"/>
        <dbReference type="ChEBI" id="CHEBI:17836"/>
        <dbReference type="ChEBI" id="CHEBI:58406"/>
        <dbReference type="EC" id="4.1.3.38"/>
    </reaction>
</comment>
<evidence type="ECO:0000256" key="1">
    <source>
        <dbReference type="ARBA" id="ARBA00001933"/>
    </source>
</evidence>
<dbReference type="InterPro" id="IPR001544">
    <property type="entry name" value="Aminotrans_IV"/>
</dbReference>
<dbReference type="Proteomes" id="UP001204615">
    <property type="component" value="Unassembled WGS sequence"/>
</dbReference>
<dbReference type="RefSeq" id="WP_253568746.1">
    <property type="nucleotide sequence ID" value="NZ_JAMZEK010000004.1"/>
</dbReference>
<dbReference type="InterPro" id="IPR036038">
    <property type="entry name" value="Aminotransferase-like"/>
</dbReference>
<dbReference type="EC" id="4.1.3.38" evidence="8 10"/>
<dbReference type="CDD" id="cd01559">
    <property type="entry name" value="ADCL_like"/>
    <property type="match status" value="1"/>
</dbReference>
<protein>
    <recommendedName>
        <fullName evidence="8 10">Aminodeoxychorismate lyase</fullName>
        <ecNumber evidence="8 10">4.1.3.38</ecNumber>
    </recommendedName>
</protein>
<keyword evidence="12" id="KW-1185">Reference proteome</keyword>
<evidence type="ECO:0000313" key="12">
    <source>
        <dbReference type="Proteomes" id="UP001204615"/>
    </source>
</evidence>
<comment type="similarity">
    <text evidence="2">Belongs to the class-IV pyridoxal-phosphate-dependent aminotransferase family.</text>
</comment>
<comment type="subunit">
    <text evidence="3">Homodimer.</text>
</comment>
<evidence type="ECO:0000256" key="4">
    <source>
        <dbReference type="ARBA" id="ARBA00022898"/>
    </source>
</evidence>
<keyword evidence="6 11" id="KW-0456">Lyase</keyword>
<evidence type="ECO:0000313" key="11">
    <source>
        <dbReference type="EMBL" id="MCP1375962.1"/>
    </source>
</evidence>
<evidence type="ECO:0000256" key="8">
    <source>
        <dbReference type="ARBA" id="ARBA00035676"/>
    </source>
</evidence>
<dbReference type="NCBIfam" id="TIGR03461">
    <property type="entry name" value="pabC_Proteo"/>
    <property type="match status" value="1"/>
</dbReference>
<evidence type="ECO:0000256" key="2">
    <source>
        <dbReference type="ARBA" id="ARBA00009320"/>
    </source>
</evidence>
<dbReference type="Gene3D" id="3.30.470.10">
    <property type="match status" value="1"/>
</dbReference>
<dbReference type="InterPro" id="IPR017824">
    <property type="entry name" value="Aminodeoxychorismate_lyase_IV"/>
</dbReference>
<organism evidence="11 12">
    <name type="scientific">Dyella lutea</name>
    <dbReference type="NCBI Taxonomy" id="2950441"/>
    <lineage>
        <taxon>Bacteria</taxon>
        <taxon>Pseudomonadati</taxon>
        <taxon>Pseudomonadota</taxon>
        <taxon>Gammaproteobacteria</taxon>
        <taxon>Lysobacterales</taxon>
        <taxon>Rhodanobacteraceae</taxon>
        <taxon>Dyella</taxon>
    </lineage>
</organism>
<dbReference type="GO" id="GO:0008696">
    <property type="term" value="F:4-amino-4-deoxychorismate lyase activity"/>
    <property type="evidence" value="ECO:0007669"/>
    <property type="project" value="UniProtKB-EC"/>
</dbReference>
<proteinExistence type="inferred from homology"/>
<keyword evidence="4" id="KW-0663">Pyridoxal phosphate</keyword>
<dbReference type="InterPro" id="IPR043131">
    <property type="entry name" value="BCAT-like_N"/>
</dbReference>
<sequence>MTVRMLVDGRPGDTVSAQDRGLSYGDGLFETVSVIGGRAPLWSRHMARLAEGGRRLAIPLPDAEVLASEVLAVAAGMAAAVVRITVTRGVGPRGYAPPVASMPTRIVAAFPAPDLHLASEGVRLRVCDLRLAEQPALAGLKHLNRLEQVLARAEWADPSIHDGLLLDVAGRVTCTTMANVFAVIDGALVTPLLARCGVAGVARAEVLATIRTAQVRDLVLDELLRADELFLTSSVRGILPVQAVGDKVFAPGPVARAMQRHWRGLGFPLELA</sequence>
<dbReference type="NCBIfam" id="NF004761">
    <property type="entry name" value="PRK06092.1"/>
    <property type="match status" value="1"/>
</dbReference>
<dbReference type="PANTHER" id="PTHR42743">
    <property type="entry name" value="AMINO-ACID AMINOTRANSFERASE"/>
    <property type="match status" value="1"/>
</dbReference>
<dbReference type="InterPro" id="IPR043132">
    <property type="entry name" value="BCAT-like_C"/>
</dbReference>